<dbReference type="CDD" id="cd00009">
    <property type="entry name" value="AAA"/>
    <property type="match status" value="1"/>
</dbReference>
<gene>
    <name evidence="5" type="ORF">Z968_12495</name>
</gene>
<dbReference type="SUPFAM" id="SSF52540">
    <property type="entry name" value="P-loop containing nucleoside triphosphate hydrolases"/>
    <property type="match status" value="1"/>
</dbReference>
<dbReference type="PANTHER" id="PTHR30050:SF4">
    <property type="entry name" value="ATP-BINDING PROTEIN RV3427C IN INSERTION SEQUENCE-RELATED"/>
    <property type="match status" value="1"/>
</dbReference>
<dbReference type="EMBL" id="JENJ01000099">
    <property type="protein sequence ID" value="KGM93592.1"/>
    <property type="molecule type" value="Genomic_DNA"/>
</dbReference>
<dbReference type="InterPro" id="IPR002611">
    <property type="entry name" value="IstB_ATP-bd"/>
</dbReference>
<dbReference type="InterPro" id="IPR028350">
    <property type="entry name" value="DNAC/IstB-like"/>
</dbReference>
<dbReference type="PIRSF" id="PIRSF003073">
    <property type="entry name" value="DNAC_TnpB_IstB"/>
    <property type="match status" value="1"/>
</dbReference>
<dbReference type="Pfam" id="PF01695">
    <property type="entry name" value="IstB_IS21"/>
    <property type="match status" value="1"/>
</dbReference>
<reference evidence="5 6" key="1">
    <citation type="submission" date="2014-01" db="EMBL/GenBank/DDBJ databases">
        <title>Plasmidome dynamics in the species complex Clostridium novyi sensu lato converts strains of independent lineages into distinctly different pathogens.</title>
        <authorList>
            <person name="Skarin H."/>
            <person name="Segerman B."/>
        </authorList>
    </citation>
    <scope>NUCLEOTIDE SEQUENCE [LARGE SCALE GENOMIC DNA]</scope>
    <source>
        <strain evidence="5 6">4552</strain>
    </source>
</reference>
<name>A0A0A0HYJ1_CLONO</name>
<dbReference type="InterPro" id="IPR027417">
    <property type="entry name" value="P-loop_NTPase"/>
</dbReference>
<organism evidence="5 6">
    <name type="scientific">Clostridium novyi A str. 4552</name>
    <dbReference type="NCBI Taxonomy" id="1444289"/>
    <lineage>
        <taxon>Bacteria</taxon>
        <taxon>Bacillati</taxon>
        <taxon>Bacillota</taxon>
        <taxon>Clostridia</taxon>
        <taxon>Eubacteriales</taxon>
        <taxon>Clostridiaceae</taxon>
        <taxon>Clostridium</taxon>
    </lineage>
</organism>
<dbReference type="PANTHER" id="PTHR30050">
    <property type="entry name" value="CHROMOSOMAL REPLICATION INITIATOR PROTEIN DNAA"/>
    <property type="match status" value="1"/>
</dbReference>
<accession>A0A0A0HYJ1</accession>
<dbReference type="NCBIfam" id="NF038214">
    <property type="entry name" value="IS21_help_AAA"/>
    <property type="match status" value="1"/>
</dbReference>
<comment type="similarity">
    <text evidence="1">Belongs to the IS21/IS1162 putative ATP-binding protein family.</text>
</comment>
<dbReference type="GO" id="GO:0006260">
    <property type="term" value="P:DNA replication"/>
    <property type="evidence" value="ECO:0007669"/>
    <property type="project" value="TreeGrafter"/>
</dbReference>
<dbReference type="InterPro" id="IPR003593">
    <property type="entry name" value="AAA+_ATPase"/>
</dbReference>
<proteinExistence type="inferred from homology"/>
<evidence type="ECO:0000256" key="2">
    <source>
        <dbReference type="ARBA" id="ARBA00022741"/>
    </source>
</evidence>
<feature type="domain" description="AAA+ ATPase" evidence="4">
    <location>
        <begin position="99"/>
        <end position="231"/>
    </location>
</feature>
<protein>
    <submittedName>
        <fullName evidence="5">Transposase</fullName>
    </submittedName>
</protein>
<dbReference type="Gene3D" id="3.40.50.300">
    <property type="entry name" value="P-loop containing nucleotide triphosphate hydrolases"/>
    <property type="match status" value="1"/>
</dbReference>
<evidence type="ECO:0000256" key="1">
    <source>
        <dbReference type="ARBA" id="ARBA00008059"/>
    </source>
</evidence>
<keyword evidence="2" id="KW-0547">Nucleotide-binding</keyword>
<dbReference type="AlphaFoldDB" id="A0A0A0HYJ1"/>
<dbReference type="GO" id="GO:0005524">
    <property type="term" value="F:ATP binding"/>
    <property type="evidence" value="ECO:0007669"/>
    <property type="project" value="UniProtKB-KW"/>
</dbReference>
<dbReference type="InterPro" id="IPR047661">
    <property type="entry name" value="IstB"/>
</dbReference>
<keyword evidence="3" id="KW-0067">ATP-binding</keyword>
<evidence type="ECO:0000313" key="5">
    <source>
        <dbReference type="EMBL" id="KGM93592.1"/>
    </source>
</evidence>
<evidence type="ECO:0000313" key="6">
    <source>
        <dbReference type="Proteomes" id="UP000030012"/>
    </source>
</evidence>
<dbReference type="RefSeq" id="WP_039256309.1">
    <property type="nucleotide sequence ID" value="NZ_JENJ01000099.1"/>
</dbReference>
<dbReference type="Proteomes" id="UP000030012">
    <property type="component" value="Unassembled WGS sequence"/>
</dbReference>
<comment type="caution">
    <text evidence="5">The sequence shown here is derived from an EMBL/GenBank/DDBJ whole genome shotgun (WGS) entry which is preliminary data.</text>
</comment>
<dbReference type="SMART" id="SM00382">
    <property type="entry name" value="AAA"/>
    <property type="match status" value="1"/>
</dbReference>
<sequence length="252" mass="29059">MSNYQKLRENLKHLKLTQMSLKLDEYITRVNEGNISIVDALHELTEKEIEVKNFNATNAMVKVAGFPHLKEMKDFDFDFQPKINKKQFLDFESLRFLESNSNIILIGNSGVGKTHLATSIGIAAAKKRISTYFIKCHDLIDQLKKAYLENRLENRIKHFSKYKLLIIDEIGYLPIGEQEAKMFFQLIDRRYEQKSTIITSNINLSDWSQIFVDNMLASAILDRLVHHSSIVNILGNSYRTASALSKISNKEN</sequence>
<evidence type="ECO:0000259" key="4">
    <source>
        <dbReference type="SMART" id="SM00382"/>
    </source>
</evidence>
<evidence type="ECO:0000256" key="3">
    <source>
        <dbReference type="ARBA" id="ARBA00022840"/>
    </source>
</evidence>